<evidence type="ECO:0000313" key="4">
    <source>
        <dbReference type="Proteomes" id="UP001652338"/>
    </source>
</evidence>
<dbReference type="GO" id="GO:0004519">
    <property type="term" value="F:endonuclease activity"/>
    <property type="evidence" value="ECO:0007669"/>
    <property type="project" value="UniProtKB-KW"/>
</dbReference>
<keyword evidence="3" id="KW-0378">Hydrolase</keyword>
<feature type="chain" id="PRO_5045209052" evidence="1">
    <location>
        <begin position="38"/>
        <end position="262"/>
    </location>
</feature>
<keyword evidence="3" id="KW-0540">Nuclease</keyword>
<organism evidence="3 4">
    <name type="scientific">Muricoprocola aceti</name>
    <dbReference type="NCBI Taxonomy" id="2981772"/>
    <lineage>
        <taxon>Bacteria</taxon>
        <taxon>Bacillati</taxon>
        <taxon>Bacillota</taxon>
        <taxon>Clostridia</taxon>
        <taxon>Lachnospirales</taxon>
        <taxon>Lachnospiraceae</taxon>
        <taxon>Muricoprocola</taxon>
    </lineage>
</organism>
<dbReference type="InterPro" id="IPR044929">
    <property type="entry name" value="DNA/RNA_non-sp_Endonuclease_sf"/>
</dbReference>
<dbReference type="RefSeq" id="WP_262655608.1">
    <property type="nucleotide sequence ID" value="NZ_JAOQKE010000022.1"/>
</dbReference>
<gene>
    <name evidence="3" type="ORF">OCV47_13490</name>
</gene>
<sequence>MSKKKYYKNYRKKKQKKIKNPLLKIVLLALCSALALAPEQAEKLIRFADGVYESITREPTISLDEVPEYSGEPYVVLNDNVPDFTDDELTTTPFEIYSDLDVLGRCGVAYANICEELMPTEKRQSIQEVHPTGWKNKQYDIVDQDSLYNRCHLIGFQLAGENANEKNLITGTRYMNVDGMLPFENEVADYVHETDGHVLYRVTPIFEGLNLVASGVEMEAESVEDQGAGVCFHVFVYNVQPGINIDYRTGENEKAADYDDYR</sequence>
<evidence type="ECO:0000313" key="3">
    <source>
        <dbReference type="EMBL" id="MCU6726334.1"/>
    </source>
</evidence>
<dbReference type="EMBL" id="JAOQKE010000022">
    <property type="protein sequence ID" value="MCU6726334.1"/>
    <property type="molecule type" value="Genomic_DNA"/>
</dbReference>
<comment type="caution">
    <text evidence="3">The sequence shown here is derived from an EMBL/GenBank/DDBJ whole genome shotgun (WGS) entry which is preliminary data.</text>
</comment>
<reference evidence="3 4" key="1">
    <citation type="journal article" date="2021" name="ISME Commun">
        <title>Automated analysis of genomic sequences facilitates high-throughput and comprehensive description of bacteria.</title>
        <authorList>
            <person name="Hitch T.C.A."/>
        </authorList>
    </citation>
    <scope>NUCLEOTIDE SEQUENCE [LARGE SCALE GENOMIC DNA]</scope>
    <source>
        <strain evidence="3 4">Sanger_29</strain>
    </source>
</reference>
<dbReference type="Proteomes" id="UP001652338">
    <property type="component" value="Unassembled WGS sequence"/>
</dbReference>
<name>A0ABT2SPB1_9FIRM</name>
<dbReference type="Pfam" id="PF13930">
    <property type="entry name" value="Endonuclea_NS_2"/>
    <property type="match status" value="1"/>
</dbReference>
<evidence type="ECO:0000259" key="2">
    <source>
        <dbReference type="Pfam" id="PF13930"/>
    </source>
</evidence>
<keyword evidence="3" id="KW-0255">Endonuclease</keyword>
<proteinExistence type="predicted"/>
<dbReference type="InterPro" id="IPR044927">
    <property type="entry name" value="Endonuclea_NS_2"/>
</dbReference>
<keyword evidence="4" id="KW-1185">Reference proteome</keyword>
<keyword evidence="1" id="KW-0732">Signal</keyword>
<accession>A0ABT2SPB1</accession>
<evidence type="ECO:0000256" key="1">
    <source>
        <dbReference type="SAM" id="SignalP"/>
    </source>
</evidence>
<feature type="domain" description="Type VII secretion system protein EssD-like" evidence="2">
    <location>
        <begin position="96"/>
        <end position="222"/>
    </location>
</feature>
<dbReference type="Gene3D" id="3.40.570.10">
    <property type="entry name" value="Extracellular Endonuclease, subunit A"/>
    <property type="match status" value="1"/>
</dbReference>
<feature type="signal peptide" evidence="1">
    <location>
        <begin position="1"/>
        <end position="37"/>
    </location>
</feature>
<protein>
    <submittedName>
        <fullName evidence="3">DNA/RNA non-specific endonuclease</fullName>
    </submittedName>
</protein>